<dbReference type="InterPro" id="IPR004938">
    <property type="entry name" value="XG_FTase"/>
</dbReference>
<feature type="compositionally biased region" description="Acidic residues" evidence="8">
    <location>
        <begin position="1"/>
        <end position="10"/>
    </location>
</feature>
<keyword evidence="5" id="KW-0325">Glycoprotein</keyword>
<keyword evidence="6 7" id="KW-0961">Cell wall biogenesis/degradation</keyword>
<evidence type="ECO:0000313" key="9">
    <source>
        <dbReference type="EMBL" id="CAI9112097.1"/>
    </source>
</evidence>
<comment type="similarity">
    <text evidence="1 7">Belongs to the glycosyltransferase 37 family.</text>
</comment>
<evidence type="ECO:0000313" key="10">
    <source>
        <dbReference type="Proteomes" id="UP001161247"/>
    </source>
</evidence>
<gene>
    <name evidence="9" type="ORF">OLC1_LOCUS19351</name>
</gene>
<dbReference type="GO" id="GO:0071555">
    <property type="term" value="P:cell wall organization"/>
    <property type="evidence" value="ECO:0007669"/>
    <property type="project" value="UniProtKB-UniRule"/>
</dbReference>
<keyword evidence="2 7" id="KW-0328">Glycosyltransferase</keyword>
<keyword evidence="4 7" id="KW-0333">Golgi apparatus</keyword>
<dbReference type="FunFam" id="3.40.50.11340:FF:000005">
    <property type="entry name" value="Galactoside 2-alpha-L-fucosyltransferase"/>
    <property type="match status" value="1"/>
</dbReference>
<dbReference type="Proteomes" id="UP001161247">
    <property type="component" value="Chromosome 7"/>
</dbReference>
<feature type="compositionally biased region" description="Polar residues" evidence="8">
    <location>
        <begin position="21"/>
        <end position="30"/>
    </location>
</feature>
<reference evidence="9" key="1">
    <citation type="submission" date="2023-03" db="EMBL/GenBank/DDBJ databases">
        <authorList>
            <person name="Julca I."/>
        </authorList>
    </citation>
    <scope>NUCLEOTIDE SEQUENCE</scope>
</reference>
<proteinExistence type="inferred from homology"/>
<dbReference type="GO" id="GO:0009969">
    <property type="term" value="P:xyloglucan biosynthetic process"/>
    <property type="evidence" value="ECO:0007669"/>
    <property type="project" value="TreeGrafter"/>
</dbReference>
<keyword evidence="7" id="KW-0812">Transmembrane</keyword>
<protein>
    <recommendedName>
        <fullName evidence="7">Fucosyltransferase</fullName>
        <ecNumber evidence="7">2.4.1.-</ecNumber>
    </recommendedName>
</protein>
<evidence type="ECO:0000256" key="8">
    <source>
        <dbReference type="SAM" id="MobiDB-lite"/>
    </source>
</evidence>
<dbReference type="Pfam" id="PF03254">
    <property type="entry name" value="XG_FTase"/>
    <property type="match status" value="1"/>
</dbReference>
<dbReference type="Gene3D" id="3.40.50.11340">
    <property type="match status" value="1"/>
</dbReference>
<dbReference type="EC" id="2.4.1.-" evidence="7"/>
<comment type="function">
    <text evidence="7">May be involved in cell wall biosynthesis.</text>
</comment>
<keyword evidence="10" id="KW-1185">Reference proteome</keyword>
<keyword evidence="3 7" id="KW-0808">Transferase</keyword>
<sequence>MEEMTTMDSEEQIKLVDNRNKPISKSPQPQRSWKPVKILVFSVVGLMSSVLFLALIFKKLHSDHLWNGLDFRPFEEDVEANYTWPADKQQEKLLGGLLSEGLDEKSCVSRYQFARYRKGPVRRPSPHLISRLRSYEALHKRCGPYTESFNRSLEYFKSGRYNSSAGPADCKYIVWLTRAGLGNRMITLASSFLYALLTNRILLVDPEAHFSDLFCEPFPETSWLVPSDFPIIDEFGSFNRKSRRTFGNLLKKNAFGSSKAALVPSYVYLHLVSDYTDDDKRFFCDQDHTVLQKVPWLLVRSDLYFAPSLFLMPSFQQELADLFPEKETVFHFLGRYLFHPANAVWRAIVRYYNDYLANADETIAIQVRVLDTGDAPFKQVMKQILGCVIKENILPRVNETLKGLPMNITSGISKTKAVLMTSLTPDYFEAVRDMYQEHPTVTGEVVKVYQPSHEEYQHSKNQMHNMKAWAEIYLLSLSDKLVTTAKSTFGYVAQSLGDLKPWILYKPEDYKPNSDPVCQRGVSMEPCFQAPPNNDCKSKRMIDIGKMVPYIRHCEDMNWNWGLKLFGEDGES</sequence>
<dbReference type="PANTHER" id="PTHR31889:SF2">
    <property type="entry name" value="FUCOSYLTRANSFERASE 3"/>
    <property type="match status" value="1"/>
</dbReference>
<feature type="transmembrane region" description="Helical" evidence="7">
    <location>
        <begin position="38"/>
        <end position="57"/>
    </location>
</feature>
<dbReference type="PANTHER" id="PTHR31889">
    <property type="entry name" value="FUCOSYLTRANSFERASE 2-RELATED"/>
    <property type="match status" value="1"/>
</dbReference>
<feature type="compositionally biased region" description="Basic and acidic residues" evidence="8">
    <location>
        <begin position="11"/>
        <end position="20"/>
    </location>
</feature>
<evidence type="ECO:0000256" key="4">
    <source>
        <dbReference type="ARBA" id="ARBA00023034"/>
    </source>
</evidence>
<dbReference type="AlphaFoldDB" id="A0AAV1DXV8"/>
<dbReference type="EMBL" id="OX459124">
    <property type="protein sequence ID" value="CAI9112097.1"/>
    <property type="molecule type" value="Genomic_DNA"/>
</dbReference>
<evidence type="ECO:0000256" key="3">
    <source>
        <dbReference type="ARBA" id="ARBA00022679"/>
    </source>
</evidence>
<feature type="region of interest" description="Disordered" evidence="8">
    <location>
        <begin position="1"/>
        <end position="30"/>
    </location>
</feature>
<dbReference type="GO" id="GO:0042546">
    <property type="term" value="P:cell wall biogenesis"/>
    <property type="evidence" value="ECO:0007669"/>
    <property type="project" value="InterPro"/>
</dbReference>
<evidence type="ECO:0000256" key="7">
    <source>
        <dbReference type="RuleBase" id="RU367004"/>
    </source>
</evidence>
<keyword evidence="7" id="KW-0472">Membrane</keyword>
<name>A0AAV1DXV8_OLDCO</name>
<dbReference type="GO" id="GO:0032580">
    <property type="term" value="C:Golgi cisterna membrane"/>
    <property type="evidence" value="ECO:0007669"/>
    <property type="project" value="UniProtKB-SubCell"/>
</dbReference>
<dbReference type="GO" id="GO:0008107">
    <property type="term" value="F:galactoside 2-alpha-L-fucosyltransferase activity"/>
    <property type="evidence" value="ECO:0007669"/>
    <property type="project" value="InterPro"/>
</dbReference>
<evidence type="ECO:0000256" key="6">
    <source>
        <dbReference type="ARBA" id="ARBA00023316"/>
    </source>
</evidence>
<comment type="subcellular location">
    <subcellularLocation>
        <location evidence="7">Golgi apparatus</location>
        <location evidence="7">Golgi stack membrane</location>
        <topology evidence="7">Single-pass type II membrane protein</topology>
    </subcellularLocation>
</comment>
<accession>A0AAV1DXV8</accession>
<organism evidence="9 10">
    <name type="scientific">Oldenlandia corymbosa var. corymbosa</name>
    <dbReference type="NCBI Taxonomy" id="529605"/>
    <lineage>
        <taxon>Eukaryota</taxon>
        <taxon>Viridiplantae</taxon>
        <taxon>Streptophyta</taxon>
        <taxon>Embryophyta</taxon>
        <taxon>Tracheophyta</taxon>
        <taxon>Spermatophyta</taxon>
        <taxon>Magnoliopsida</taxon>
        <taxon>eudicotyledons</taxon>
        <taxon>Gunneridae</taxon>
        <taxon>Pentapetalae</taxon>
        <taxon>asterids</taxon>
        <taxon>lamiids</taxon>
        <taxon>Gentianales</taxon>
        <taxon>Rubiaceae</taxon>
        <taxon>Rubioideae</taxon>
        <taxon>Spermacoceae</taxon>
        <taxon>Hedyotis-Oldenlandia complex</taxon>
        <taxon>Oldenlandia</taxon>
    </lineage>
</organism>
<evidence type="ECO:0000256" key="2">
    <source>
        <dbReference type="ARBA" id="ARBA00022676"/>
    </source>
</evidence>
<keyword evidence="7" id="KW-1133">Transmembrane helix</keyword>
<evidence type="ECO:0000256" key="1">
    <source>
        <dbReference type="ARBA" id="ARBA00010481"/>
    </source>
</evidence>
<evidence type="ECO:0000256" key="5">
    <source>
        <dbReference type="ARBA" id="ARBA00023180"/>
    </source>
</evidence>